<proteinExistence type="predicted"/>
<evidence type="ECO:0000313" key="2">
    <source>
        <dbReference type="Proteomes" id="UP000694923"/>
    </source>
</evidence>
<feature type="compositionally biased region" description="Basic residues" evidence="1">
    <location>
        <begin position="60"/>
        <end position="69"/>
    </location>
</feature>
<protein>
    <submittedName>
        <fullName evidence="3">Protein FAM124B-like</fullName>
    </submittedName>
</protein>
<accession>A0ABM0QL63</accession>
<organism evidence="2 3">
    <name type="scientific">Galeopterus variegatus</name>
    <name type="common">Malayan flying lemur</name>
    <name type="synonym">Cynocephalus variegatus</name>
    <dbReference type="NCBI Taxonomy" id="482537"/>
    <lineage>
        <taxon>Eukaryota</taxon>
        <taxon>Metazoa</taxon>
        <taxon>Chordata</taxon>
        <taxon>Craniata</taxon>
        <taxon>Vertebrata</taxon>
        <taxon>Euteleostomi</taxon>
        <taxon>Mammalia</taxon>
        <taxon>Eutheria</taxon>
        <taxon>Euarchontoglires</taxon>
        <taxon>Dermoptera</taxon>
        <taxon>Cynocephalidae</taxon>
        <taxon>Galeopterus</taxon>
    </lineage>
</organism>
<dbReference type="GeneID" id="103589021"/>
<feature type="compositionally biased region" description="Polar residues" evidence="1">
    <location>
        <begin position="95"/>
        <end position="105"/>
    </location>
</feature>
<keyword evidence="2" id="KW-1185">Reference proteome</keyword>
<feature type="region of interest" description="Disordered" evidence="1">
    <location>
        <begin position="48"/>
        <end position="106"/>
    </location>
</feature>
<evidence type="ECO:0000313" key="3">
    <source>
        <dbReference type="RefSeq" id="XP_008569104.1"/>
    </source>
</evidence>
<dbReference type="RefSeq" id="XP_008569104.1">
    <property type="nucleotide sequence ID" value="XM_008570882.1"/>
</dbReference>
<dbReference type="Proteomes" id="UP000694923">
    <property type="component" value="Unplaced"/>
</dbReference>
<feature type="compositionally biased region" description="Low complexity" evidence="1">
    <location>
        <begin position="77"/>
        <end position="88"/>
    </location>
</feature>
<reference evidence="3" key="1">
    <citation type="submission" date="2025-08" db="UniProtKB">
        <authorList>
            <consortium name="RefSeq"/>
        </authorList>
    </citation>
    <scope>IDENTIFICATION</scope>
</reference>
<evidence type="ECO:0000256" key="1">
    <source>
        <dbReference type="SAM" id="MobiDB-lite"/>
    </source>
</evidence>
<sequence length="230" mass="25330">MENISSVPPFLVPQVQLSPGPGVRNSELSFLNGTLGADTLLQGSRLAPVSAKRTLEPRSRRSRGRRFKVHSLELPEPSGSPMSDSSSGTWWKSPGWSSQASSPAMGTQLHLPSPHLEPGARMKVLSRENSFQKFEAETNVDTGFTIINSEPQHSFLSRFSMDFQISQSPSCLPASSLGAVTCKNNRIFEERVHPLSLAGQRDLAARKIVSKCCLHLPVQGEEREEEEFFI</sequence>
<gene>
    <name evidence="3" type="primary">LOC103589021</name>
</gene>
<name>A0ABM0QL63_GALVR</name>